<dbReference type="GeneID" id="87823343"/>
<dbReference type="EMBL" id="MU853225">
    <property type="protein sequence ID" value="KAK4125728.1"/>
    <property type="molecule type" value="Genomic_DNA"/>
</dbReference>
<organism evidence="1 2">
    <name type="scientific">Parathielavia appendiculata</name>
    <dbReference type="NCBI Taxonomy" id="2587402"/>
    <lineage>
        <taxon>Eukaryota</taxon>
        <taxon>Fungi</taxon>
        <taxon>Dikarya</taxon>
        <taxon>Ascomycota</taxon>
        <taxon>Pezizomycotina</taxon>
        <taxon>Sordariomycetes</taxon>
        <taxon>Sordariomycetidae</taxon>
        <taxon>Sordariales</taxon>
        <taxon>Chaetomiaceae</taxon>
        <taxon>Parathielavia</taxon>
    </lineage>
</organism>
<dbReference type="RefSeq" id="XP_062649499.1">
    <property type="nucleotide sequence ID" value="XM_062786575.1"/>
</dbReference>
<dbReference type="AlphaFoldDB" id="A0AAN6U3D8"/>
<protein>
    <submittedName>
        <fullName evidence="1">Uncharacterized protein</fullName>
    </submittedName>
</protein>
<gene>
    <name evidence="1" type="ORF">N657DRAFT_275453</name>
</gene>
<evidence type="ECO:0000313" key="2">
    <source>
        <dbReference type="Proteomes" id="UP001302602"/>
    </source>
</evidence>
<comment type="caution">
    <text evidence="1">The sequence shown here is derived from an EMBL/GenBank/DDBJ whole genome shotgun (WGS) entry which is preliminary data.</text>
</comment>
<reference evidence="1" key="1">
    <citation type="journal article" date="2023" name="Mol. Phylogenet. Evol.">
        <title>Genome-scale phylogeny and comparative genomics of the fungal order Sordariales.</title>
        <authorList>
            <person name="Hensen N."/>
            <person name="Bonometti L."/>
            <person name="Westerberg I."/>
            <person name="Brannstrom I.O."/>
            <person name="Guillou S."/>
            <person name="Cros-Aarteil S."/>
            <person name="Calhoun S."/>
            <person name="Haridas S."/>
            <person name="Kuo A."/>
            <person name="Mondo S."/>
            <person name="Pangilinan J."/>
            <person name="Riley R."/>
            <person name="LaButti K."/>
            <person name="Andreopoulos B."/>
            <person name="Lipzen A."/>
            <person name="Chen C."/>
            <person name="Yan M."/>
            <person name="Daum C."/>
            <person name="Ng V."/>
            <person name="Clum A."/>
            <person name="Steindorff A."/>
            <person name="Ohm R.A."/>
            <person name="Martin F."/>
            <person name="Silar P."/>
            <person name="Natvig D.O."/>
            <person name="Lalanne C."/>
            <person name="Gautier V."/>
            <person name="Ament-Velasquez S.L."/>
            <person name="Kruys A."/>
            <person name="Hutchinson M.I."/>
            <person name="Powell A.J."/>
            <person name="Barry K."/>
            <person name="Miller A.N."/>
            <person name="Grigoriev I.V."/>
            <person name="Debuchy R."/>
            <person name="Gladieux P."/>
            <person name="Hiltunen Thoren M."/>
            <person name="Johannesson H."/>
        </authorList>
    </citation>
    <scope>NUCLEOTIDE SEQUENCE</scope>
    <source>
        <strain evidence="1">CBS 731.68</strain>
    </source>
</reference>
<evidence type="ECO:0000313" key="1">
    <source>
        <dbReference type="EMBL" id="KAK4125728.1"/>
    </source>
</evidence>
<keyword evidence="2" id="KW-1185">Reference proteome</keyword>
<sequence>MIGLVLSGPGKSQLRCGNPTGLSKETYIRHLAWLRCRWDKFRGMPGRIPPSSYVVSPSSFSFHSSFFFLLAYLCYADGKSGAHSNSSHAAERYWRLRGAKRWTFLGRFCGVTSPKSGFPSRHNLRHLQSILDKCWRQPNSSLAPLKIHLLPNREFAPNTRLRRFSRCGSVSKSLPVPVQPGLGPKAATSRVSSCMTKCTAVARLISTT</sequence>
<dbReference type="Proteomes" id="UP001302602">
    <property type="component" value="Unassembled WGS sequence"/>
</dbReference>
<proteinExistence type="predicted"/>
<accession>A0AAN6U3D8</accession>
<name>A0AAN6U3D8_9PEZI</name>
<reference evidence="1" key="2">
    <citation type="submission" date="2023-05" db="EMBL/GenBank/DDBJ databases">
        <authorList>
            <consortium name="Lawrence Berkeley National Laboratory"/>
            <person name="Steindorff A."/>
            <person name="Hensen N."/>
            <person name="Bonometti L."/>
            <person name="Westerberg I."/>
            <person name="Brannstrom I.O."/>
            <person name="Guillou S."/>
            <person name="Cros-Aarteil S."/>
            <person name="Calhoun S."/>
            <person name="Haridas S."/>
            <person name="Kuo A."/>
            <person name="Mondo S."/>
            <person name="Pangilinan J."/>
            <person name="Riley R."/>
            <person name="Labutti K."/>
            <person name="Andreopoulos B."/>
            <person name="Lipzen A."/>
            <person name="Chen C."/>
            <person name="Yanf M."/>
            <person name="Daum C."/>
            <person name="Ng V."/>
            <person name="Clum A."/>
            <person name="Ohm R."/>
            <person name="Martin F."/>
            <person name="Silar P."/>
            <person name="Natvig D."/>
            <person name="Lalanne C."/>
            <person name="Gautier V."/>
            <person name="Ament-Velasquez S.L."/>
            <person name="Kruys A."/>
            <person name="Hutchinson M.I."/>
            <person name="Powell A.J."/>
            <person name="Barry K."/>
            <person name="Miller A.N."/>
            <person name="Grigoriev I.V."/>
            <person name="Debuchy R."/>
            <person name="Gladieux P."/>
            <person name="Thoren M.H."/>
            <person name="Johannesson H."/>
        </authorList>
    </citation>
    <scope>NUCLEOTIDE SEQUENCE</scope>
    <source>
        <strain evidence="1">CBS 731.68</strain>
    </source>
</reference>